<feature type="region of interest" description="Disordered" evidence="1">
    <location>
        <begin position="496"/>
        <end position="690"/>
    </location>
</feature>
<reference evidence="2" key="1">
    <citation type="journal article" date="2022" name="Cell">
        <title>Repeat-based holocentromeres influence genome architecture and karyotype evolution.</title>
        <authorList>
            <person name="Hofstatter P.G."/>
            <person name="Thangavel G."/>
            <person name="Lux T."/>
            <person name="Neumann P."/>
            <person name="Vondrak T."/>
            <person name="Novak P."/>
            <person name="Zhang M."/>
            <person name="Costa L."/>
            <person name="Castellani M."/>
            <person name="Scott A."/>
            <person name="Toegelov H."/>
            <person name="Fuchs J."/>
            <person name="Mata-Sucre Y."/>
            <person name="Dias Y."/>
            <person name="Vanzela A.L.L."/>
            <person name="Huettel B."/>
            <person name="Almeida C.C.S."/>
            <person name="Simkova H."/>
            <person name="Souza G."/>
            <person name="Pedrosa-Harand A."/>
            <person name="Macas J."/>
            <person name="Mayer K.F.X."/>
            <person name="Houben A."/>
            <person name="Marques A."/>
        </authorList>
    </citation>
    <scope>NUCLEOTIDE SEQUENCE</scope>
    <source>
        <strain evidence="2">RhyBre1mFocal</strain>
    </source>
</reference>
<feature type="compositionally biased region" description="Polar residues" evidence="1">
    <location>
        <begin position="603"/>
        <end position="614"/>
    </location>
</feature>
<dbReference type="EMBL" id="JAMQYH010000002">
    <property type="protein sequence ID" value="KAJ1699135.1"/>
    <property type="molecule type" value="Genomic_DNA"/>
</dbReference>
<feature type="region of interest" description="Disordered" evidence="1">
    <location>
        <begin position="730"/>
        <end position="766"/>
    </location>
</feature>
<feature type="compositionally biased region" description="Basic and acidic residues" evidence="1">
    <location>
        <begin position="318"/>
        <end position="329"/>
    </location>
</feature>
<organism evidence="2 3">
    <name type="scientific">Rhynchospora breviuscula</name>
    <dbReference type="NCBI Taxonomy" id="2022672"/>
    <lineage>
        <taxon>Eukaryota</taxon>
        <taxon>Viridiplantae</taxon>
        <taxon>Streptophyta</taxon>
        <taxon>Embryophyta</taxon>
        <taxon>Tracheophyta</taxon>
        <taxon>Spermatophyta</taxon>
        <taxon>Magnoliopsida</taxon>
        <taxon>Liliopsida</taxon>
        <taxon>Poales</taxon>
        <taxon>Cyperaceae</taxon>
        <taxon>Cyperoideae</taxon>
        <taxon>Rhynchosporeae</taxon>
        <taxon>Rhynchospora</taxon>
    </lineage>
</organism>
<feature type="compositionally biased region" description="Basic and acidic residues" evidence="1">
    <location>
        <begin position="749"/>
        <end position="759"/>
    </location>
</feature>
<gene>
    <name evidence="2" type="ORF">LUZ63_007647</name>
</gene>
<feature type="compositionally biased region" description="Polar residues" evidence="1">
    <location>
        <begin position="938"/>
        <end position="950"/>
    </location>
</feature>
<feature type="compositionally biased region" description="Low complexity" evidence="1">
    <location>
        <begin position="928"/>
        <end position="937"/>
    </location>
</feature>
<feature type="compositionally biased region" description="Low complexity" evidence="1">
    <location>
        <begin position="254"/>
        <end position="264"/>
    </location>
</feature>
<protein>
    <submittedName>
        <fullName evidence="2">Uncharacterized protein</fullName>
    </submittedName>
</protein>
<dbReference type="AlphaFoldDB" id="A0A9Q0HV87"/>
<feature type="compositionally biased region" description="Basic and acidic residues" evidence="1">
    <location>
        <begin position="504"/>
        <end position="528"/>
    </location>
</feature>
<name>A0A9Q0HV87_9POAL</name>
<keyword evidence="3" id="KW-1185">Reference proteome</keyword>
<evidence type="ECO:0000313" key="3">
    <source>
        <dbReference type="Proteomes" id="UP001151287"/>
    </source>
</evidence>
<evidence type="ECO:0000313" key="2">
    <source>
        <dbReference type="EMBL" id="KAJ1699135.1"/>
    </source>
</evidence>
<evidence type="ECO:0000256" key="1">
    <source>
        <dbReference type="SAM" id="MobiDB-lite"/>
    </source>
</evidence>
<dbReference type="OrthoDB" id="1687502at2759"/>
<feature type="compositionally biased region" description="Low complexity" evidence="1">
    <location>
        <begin position="1035"/>
        <end position="1047"/>
    </location>
</feature>
<feature type="compositionally biased region" description="Low complexity" evidence="1">
    <location>
        <begin position="279"/>
        <end position="295"/>
    </location>
</feature>
<feature type="compositionally biased region" description="Polar residues" evidence="1">
    <location>
        <begin position="561"/>
        <end position="573"/>
    </location>
</feature>
<feature type="compositionally biased region" description="Polar residues" evidence="1">
    <location>
        <begin position="217"/>
        <end position="227"/>
    </location>
</feature>
<dbReference type="Proteomes" id="UP001151287">
    <property type="component" value="Unassembled WGS sequence"/>
</dbReference>
<comment type="caution">
    <text evidence="2">The sequence shown here is derived from an EMBL/GenBank/DDBJ whole genome shotgun (WGS) entry which is preliminary data.</text>
</comment>
<feature type="compositionally biased region" description="Low complexity" evidence="1">
    <location>
        <begin position="615"/>
        <end position="635"/>
    </location>
</feature>
<accession>A0A9Q0HV87</accession>
<dbReference type="PANTHER" id="PTHR31008:SF5">
    <property type="entry name" value="EXPRESSED PROTEIN"/>
    <property type="match status" value="1"/>
</dbReference>
<feature type="compositionally biased region" description="Low complexity" evidence="1">
    <location>
        <begin position="587"/>
        <end position="602"/>
    </location>
</feature>
<dbReference type="PANTHER" id="PTHR31008">
    <property type="entry name" value="COP1-INTERACTING PROTEIN-RELATED"/>
    <property type="match status" value="1"/>
</dbReference>
<feature type="region of interest" description="Disordered" evidence="1">
    <location>
        <begin position="928"/>
        <end position="974"/>
    </location>
</feature>
<sequence>MERGLDTLLDYAIFQTSSVQNRYDAIVCCKGETEKLVSGPLDPIALFLPDAKVVRSKSSNGIFKLQLKDVTVAQWFNKSTLLRFLHAVNSPDMQKSAGGILNEMSQLEETRKFHLSTYSKDQNRLGAISGGFLDSVGMVQQVNAGTVTSEATKNELLRALDLRLTALYEELAGLFSRAVSSNISSEELSYLALFVHHFCTPDLRDLISKNLETISNQHHNEPNNSNLCEPEPIKPINTTGVSPAKLAQVERESSGGSADENSSSGDEESGTLIERSRPVMRAPSPRRSASPMRRVQIGRSGSRRAQAISIKSLSYFPSRDRSTFERGPDDSGEEEGDQSTKKTEVNVSRISVKDAISLFECKQKDPGGNANTKKTFGFVSTNKAVLRRWSSGMGESCTSQNTSTDFASEKNDSTNLISHSDEVEEVVKVEIQIQPEKSAPQEELIEAPVSVTEEEIKSQHEVVSDKALASAEWNRQKEAELNEMLLKMMGTKPGKYGLMGSKPNDQKGELYSANKEKRDVKLRDETTVKRVTKKRLQETTKRPAAVSKTAGVVKEKKISPIPQQRQPRRNSSPLVAPKKEASKATTPASSRKASPRASPMPSTRSSWSAGPTATKSNSSQKSKSGSVLNSSINSNTPINRRKPNVTPSNQPSPKTEKLIKTTKGSLTGPKSPANGQEEKKPKAAVKTSRVAKLKNLSSSVDESCAPTKPSLYNKVTKKSSVVPLETKPSLKKSTVPTKVKASAVASPKDSVKSLRKSQDNETPSPVTAVACTEVPEVVPAEHDHYTEVKVSPNDEPNVKEIENIAEVHLQATESRFPDSAHGTITSTEVQTEDDMGISSAAWVEEADQEAQVTSEIGEQTLDEGCPTVMEPILSSSPKIRHSLSQMLQADTHEPEIIEWGNAENPPALVFQKDSPKGFKRLLKFARKSSNTSTSSNKGEANSNGWASPSVFSEGEEDAEELKGAGGRNAGLLQTRGYGPQRGFLSESFDGGFSTKRGIGSGKMNTIASAQSSSININSLNSDKLREGNAPSTKASRSFFSLSNFRSNRSNETKPR</sequence>
<feature type="region of interest" description="Disordered" evidence="1">
    <location>
        <begin position="1020"/>
        <end position="1055"/>
    </location>
</feature>
<feature type="region of interest" description="Disordered" evidence="1">
    <location>
        <begin position="217"/>
        <end position="344"/>
    </location>
</feature>
<proteinExistence type="predicted"/>